<dbReference type="Gene3D" id="3.40.50.2000">
    <property type="entry name" value="Glycogen Phosphorylase B"/>
    <property type="match status" value="2"/>
</dbReference>
<dbReference type="PANTHER" id="PTHR45947:SF3">
    <property type="entry name" value="SULFOQUINOVOSYL TRANSFERASE SQD2"/>
    <property type="match status" value="1"/>
</dbReference>
<dbReference type="STRING" id="313628.LNTAR_11851"/>
<proteinExistence type="predicted"/>
<organism evidence="3 4">
    <name type="scientific">Lentisphaera araneosa HTCC2155</name>
    <dbReference type="NCBI Taxonomy" id="313628"/>
    <lineage>
        <taxon>Bacteria</taxon>
        <taxon>Pseudomonadati</taxon>
        <taxon>Lentisphaerota</taxon>
        <taxon>Lentisphaeria</taxon>
        <taxon>Lentisphaerales</taxon>
        <taxon>Lentisphaeraceae</taxon>
        <taxon>Lentisphaera</taxon>
    </lineage>
</organism>
<feature type="domain" description="Glycosyltransferase subfamily 4-like N-terminal" evidence="2">
    <location>
        <begin position="20"/>
        <end position="209"/>
    </location>
</feature>
<dbReference type="OrthoDB" id="9795068at2"/>
<dbReference type="InterPro" id="IPR050194">
    <property type="entry name" value="Glycosyltransferase_grp1"/>
</dbReference>
<evidence type="ECO:0000259" key="2">
    <source>
        <dbReference type="Pfam" id="PF13439"/>
    </source>
</evidence>
<dbReference type="SUPFAM" id="SSF53756">
    <property type="entry name" value="UDP-Glycosyltransferase/glycogen phosphorylase"/>
    <property type="match status" value="1"/>
</dbReference>
<gene>
    <name evidence="3" type="ORF">LNTAR_11851</name>
</gene>
<dbReference type="eggNOG" id="COG0438">
    <property type="taxonomic scope" value="Bacteria"/>
</dbReference>
<protein>
    <submittedName>
        <fullName evidence="3">Transposase</fullName>
    </submittedName>
</protein>
<dbReference type="RefSeq" id="WP_007278042.1">
    <property type="nucleotide sequence ID" value="NZ_ABCK01000006.1"/>
</dbReference>
<dbReference type="InterPro" id="IPR028098">
    <property type="entry name" value="Glyco_trans_4-like_N"/>
</dbReference>
<accession>A6DJH1</accession>
<feature type="domain" description="Glycosyl transferase family 1" evidence="1">
    <location>
        <begin position="217"/>
        <end position="385"/>
    </location>
</feature>
<comment type="caution">
    <text evidence="3">The sequence shown here is derived from an EMBL/GenBank/DDBJ whole genome shotgun (WGS) entry which is preliminary data.</text>
</comment>
<sequence length="417" mass="47713">MPAQLDSVYHIARRFVLDKWGGTEAVVYNYCSQMMKNGISNHIYTTDIFCDKKEEDLDGVKVHRFSYIFPWLFLSREAKEKLKLKGGSPLSLPMFFRLLLGKRPSVIHTHVQHRLGGIARTVAKFKKIPYVVSLHGNYLTLPKSEATKMMSPFEGKLEWGKAFGWLLGSRKTVSGADAVICVDRNEYLKLKELYPKNKIVYFPNGVELDKFANKTADAFRNKFGIADDEKYILCLSRIDFQKNQRLLVKSFAKYSQTHPNYKLVIAGPITVEDYHEEILQDIQNYDLEDKVIIIPGFEPQDTMIAEAYAGADFFVLPSQHEPFGIVILEAWAAGTPVIASRLPGIQAFSHDQQDILHFTANDQEDLLEKMCQLDDEKLKSQLKTQASIEVKKYSWQALVQNLQNLYCELIEKKGDVK</sequence>
<dbReference type="AlphaFoldDB" id="A6DJH1"/>
<reference evidence="3 4" key="1">
    <citation type="journal article" date="2010" name="J. Bacteriol.">
        <title>Genome sequence of Lentisphaera araneosa HTCC2155T, the type species of the order Lentisphaerales in the phylum Lentisphaerae.</title>
        <authorList>
            <person name="Thrash J.C."/>
            <person name="Cho J.C."/>
            <person name="Vergin K.L."/>
            <person name="Morris R.M."/>
            <person name="Giovannoni S.J."/>
        </authorList>
    </citation>
    <scope>NUCLEOTIDE SEQUENCE [LARGE SCALE GENOMIC DNA]</scope>
    <source>
        <strain evidence="3 4">HTCC2155</strain>
    </source>
</reference>
<dbReference type="Proteomes" id="UP000004947">
    <property type="component" value="Unassembled WGS sequence"/>
</dbReference>
<dbReference type="Pfam" id="PF00534">
    <property type="entry name" value="Glycos_transf_1"/>
    <property type="match status" value="1"/>
</dbReference>
<evidence type="ECO:0000259" key="1">
    <source>
        <dbReference type="Pfam" id="PF00534"/>
    </source>
</evidence>
<dbReference type="PANTHER" id="PTHR45947">
    <property type="entry name" value="SULFOQUINOVOSYL TRANSFERASE SQD2"/>
    <property type="match status" value="1"/>
</dbReference>
<dbReference type="InterPro" id="IPR001296">
    <property type="entry name" value="Glyco_trans_1"/>
</dbReference>
<dbReference type="CDD" id="cd03801">
    <property type="entry name" value="GT4_PimA-like"/>
    <property type="match status" value="1"/>
</dbReference>
<dbReference type="Pfam" id="PF13439">
    <property type="entry name" value="Glyco_transf_4"/>
    <property type="match status" value="1"/>
</dbReference>
<evidence type="ECO:0000313" key="3">
    <source>
        <dbReference type="EMBL" id="EDM28045.1"/>
    </source>
</evidence>
<dbReference type="GO" id="GO:0016757">
    <property type="term" value="F:glycosyltransferase activity"/>
    <property type="evidence" value="ECO:0007669"/>
    <property type="project" value="InterPro"/>
</dbReference>
<name>A6DJH1_9BACT</name>
<dbReference type="EMBL" id="ABCK01000006">
    <property type="protein sequence ID" value="EDM28045.1"/>
    <property type="molecule type" value="Genomic_DNA"/>
</dbReference>
<evidence type="ECO:0000313" key="4">
    <source>
        <dbReference type="Proteomes" id="UP000004947"/>
    </source>
</evidence>
<keyword evidence="4" id="KW-1185">Reference proteome</keyword>